<dbReference type="EMBL" id="BPPX01000009">
    <property type="protein sequence ID" value="GJC82358.1"/>
    <property type="molecule type" value="Genomic_DNA"/>
</dbReference>
<proteinExistence type="predicted"/>
<accession>A0AA37GLE9</accession>
<protein>
    <submittedName>
        <fullName evidence="2">Uncharacterized protein</fullName>
    </submittedName>
</protein>
<organism evidence="2 3">
    <name type="scientific">Colletotrichum liriopes</name>
    <dbReference type="NCBI Taxonomy" id="708192"/>
    <lineage>
        <taxon>Eukaryota</taxon>
        <taxon>Fungi</taxon>
        <taxon>Dikarya</taxon>
        <taxon>Ascomycota</taxon>
        <taxon>Pezizomycotina</taxon>
        <taxon>Sordariomycetes</taxon>
        <taxon>Hypocreomycetidae</taxon>
        <taxon>Glomerellales</taxon>
        <taxon>Glomerellaceae</taxon>
        <taxon>Colletotrichum</taxon>
        <taxon>Colletotrichum spaethianum species complex</taxon>
    </lineage>
</organism>
<gene>
    <name evidence="2" type="ORF">ColLi_05196</name>
</gene>
<keyword evidence="3" id="KW-1185">Reference proteome</keyword>
<dbReference type="AlphaFoldDB" id="A0AA37GLE9"/>
<evidence type="ECO:0000256" key="1">
    <source>
        <dbReference type="SAM" id="MobiDB-lite"/>
    </source>
</evidence>
<name>A0AA37GLE9_9PEZI</name>
<evidence type="ECO:0000313" key="3">
    <source>
        <dbReference type="Proteomes" id="UP001055172"/>
    </source>
</evidence>
<dbReference type="Proteomes" id="UP001055172">
    <property type="component" value="Unassembled WGS sequence"/>
</dbReference>
<evidence type="ECO:0000313" key="2">
    <source>
        <dbReference type="EMBL" id="GJC82358.1"/>
    </source>
</evidence>
<feature type="region of interest" description="Disordered" evidence="1">
    <location>
        <begin position="1"/>
        <end position="60"/>
    </location>
</feature>
<sequence>MMDGTDMQELRAQSMGDASCQRYPTADDRARNPVGPRYGGGSVGSENDARNGPGWEDDMR</sequence>
<comment type="caution">
    <text evidence="2">The sequence shown here is derived from an EMBL/GenBank/DDBJ whole genome shotgun (WGS) entry which is preliminary data.</text>
</comment>
<reference evidence="2 3" key="1">
    <citation type="submission" date="2021-07" db="EMBL/GenBank/DDBJ databases">
        <title>Genome data of Colletotrichum spaethianum.</title>
        <authorList>
            <person name="Utami Y.D."/>
            <person name="Hiruma K."/>
        </authorList>
    </citation>
    <scope>NUCLEOTIDE SEQUENCE [LARGE SCALE GENOMIC DNA]</scope>
    <source>
        <strain evidence="2 3">MAFF 242679</strain>
    </source>
</reference>